<sequence length="154" mass="16741">MSVEIRIDSPLSAEVLPLLRRHLDLMWASSPPESVHALDPSELAAPGIDFFTLREGAAVLGMGAVKKIDADHAELKSMHIVAEARGRGLARVLLDHLMAQARARGYTRLSLETGVEDVFTPARALYAAAGFVQCPPFEGYHDDPNSFFMTLSLA</sequence>
<organism evidence="4 5">
    <name type="scientific">Gemmobacter aquaticus</name>
    <dbReference type="NCBI Taxonomy" id="490185"/>
    <lineage>
        <taxon>Bacteria</taxon>
        <taxon>Pseudomonadati</taxon>
        <taxon>Pseudomonadota</taxon>
        <taxon>Alphaproteobacteria</taxon>
        <taxon>Rhodobacterales</taxon>
        <taxon>Paracoccaceae</taxon>
        <taxon>Gemmobacter</taxon>
    </lineage>
</organism>
<dbReference type="Pfam" id="PF00583">
    <property type="entry name" value="Acetyltransf_1"/>
    <property type="match status" value="1"/>
</dbReference>
<proteinExistence type="predicted"/>
<feature type="domain" description="N-acetyltransferase" evidence="3">
    <location>
        <begin position="3"/>
        <end position="154"/>
    </location>
</feature>
<dbReference type="AlphaFoldDB" id="A0A918DC13"/>
<dbReference type="OrthoDB" id="9803233at2"/>
<gene>
    <name evidence="4" type="ORF">GCM10010991_04220</name>
</gene>
<dbReference type="RefSeq" id="WP_146285790.1">
    <property type="nucleotide sequence ID" value="NZ_BMLP01000001.1"/>
</dbReference>
<protein>
    <submittedName>
        <fullName evidence="4">GCN5 family N-acetyltransferase</fullName>
    </submittedName>
</protein>
<dbReference type="InterPro" id="IPR050832">
    <property type="entry name" value="Bact_Acetyltransf"/>
</dbReference>
<evidence type="ECO:0000259" key="3">
    <source>
        <dbReference type="PROSITE" id="PS51186"/>
    </source>
</evidence>
<keyword evidence="1" id="KW-0808">Transferase</keyword>
<dbReference type="Proteomes" id="UP000598196">
    <property type="component" value="Unassembled WGS sequence"/>
</dbReference>
<dbReference type="PANTHER" id="PTHR43877:SF5">
    <property type="entry name" value="BLL8307 PROTEIN"/>
    <property type="match status" value="1"/>
</dbReference>
<dbReference type="PROSITE" id="PS51186">
    <property type="entry name" value="GNAT"/>
    <property type="match status" value="1"/>
</dbReference>
<comment type="caution">
    <text evidence="4">The sequence shown here is derived from an EMBL/GenBank/DDBJ whole genome shotgun (WGS) entry which is preliminary data.</text>
</comment>
<dbReference type="EMBL" id="BMLP01000001">
    <property type="protein sequence ID" value="GGO25026.1"/>
    <property type="molecule type" value="Genomic_DNA"/>
</dbReference>
<dbReference type="InterPro" id="IPR000182">
    <property type="entry name" value="GNAT_dom"/>
</dbReference>
<accession>A0A918DC13</accession>
<dbReference type="InterPro" id="IPR016181">
    <property type="entry name" value="Acyl_CoA_acyltransferase"/>
</dbReference>
<evidence type="ECO:0000313" key="5">
    <source>
        <dbReference type="Proteomes" id="UP000598196"/>
    </source>
</evidence>
<dbReference type="SUPFAM" id="SSF55729">
    <property type="entry name" value="Acyl-CoA N-acyltransferases (Nat)"/>
    <property type="match status" value="1"/>
</dbReference>
<evidence type="ECO:0000313" key="4">
    <source>
        <dbReference type="EMBL" id="GGO25026.1"/>
    </source>
</evidence>
<keyword evidence="2" id="KW-0012">Acyltransferase</keyword>
<dbReference type="PANTHER" id="PTHR43877">
    <property type="entry name" value="AMINOALKYLPHOSPHONATE N-ACETYLTRANSFERASE-RELATED-RELATED"/>
    <property type="match status" value="1"/>
</dbReference>
<dbReference type="Gene3D" id="3.40.630.30">
    <property type="match status" value="1"/>
</dbReference>
<reference evidence="4 5" key="1">
    <citation type="journal article" date="2014" name="Int. J. Syst. Evol. Microbiol.">
        <title>Complete genome sequence of Corynebacterium casei LMG S-19264T (=DSM 44701T), isolated from a smear-ripened cheese.</title>
        <authorList>
            <consortium name="US DOE Joint Genome Institute (JGI-PGF)"/>
            <person name="Walter F."/>
            <person name="Albersmeier A."/>
            <person name="Kalinowski J."/>
            <person name="Ruckert C."/>
        </authorList>
    </citation>
    <scope>NUCLEOTIDE SEQUENCE [LARGE SCALE GENOMIC DNA]</scope>
    <source>
        <strain evidence="4 5">CGMCC 1.7029</strain>
    </source>
</reference>
<keyword evidence="5" id="KW-1185">Reference proteome</keyword>
<evidence type="ECO:0000256" key="2">
    <source>
        <dbReference type="ARBA" id="ARBA00023315"/>
    </source>
</evidence>
<dbReference type="CDD" id="cd04301">
    <property type="entry name" value="NAT_SF"/>
    <property type="match status" value="1"/>
</dbReference>
<name>A0A918DC13_9RHOB</name>
<evidence type="ECO:0000256" key="1">
    <source>
        <dbReference type="ARBA" id="ARBA00022679"/>
    </source>
</evidence>
<dbReference type="GO" id="GO:0016747">
    <property type="term" value="F:acyltransferase activity, transferring groups other than amino-acyl groups"/>
    <property type="evidence" value="ECO:0007669"/>
    <property type="project" value="InterPro"/>
</dbReference>